<gene>
    <name evidence="3" type="ORF">GCM10010449_38820</name>
</gene>
<reference evidence="4" key="1">
    <citation type="journal article" date="2019" name="Int. J. Syst. Evol. Microbiol.">
        <title>The Global Catalogue of Microorganisms (GCM) 10K type strain sequencing project: providing services to taxonomists for standard genome sequencing and annotation.</title>
        <authorList>
            <consortium name="The Broad Institute Genomics Platform"/>
            <consortium name="The Broad Institute Genome Sequencing Center for Infectious Disease"/>
            <person name="Wu L."/>
            <person name="Ma J."/>
        </authorList>
    </citation>
    <scope>NUCLEOTIDE SEQUENCE [LARGE SCALE GENOMIC DNA]</scope>
    <source>
        <strain evidence="4">JCM 9092</strain>
    </source>
</reference>
<keyword evidence="1" id="KW-0560">Oxidoreductase</keyword>
<dbReference type="Proteomes" id="UP001501637">
    <property type="component" value="Unassembled WGS sequence"/>
</dbReference>
<dbReference type="InterPro" id="IPR051312">
    <property type="entry name" value="Diverse_Substr_Oxidored"/>
</dbReference>
<dbReference type="InterPro" id="IPR036318">
    <property type="entry name" value="FAD-bd_PCMH-like_sf"/>
</dbReference>
<dbReference type="SUPFAM" id="SSF55447">
    <property type="entry name" value="CO dehydrogenase flavoprotein C-terminal domain-like"/>
    <property type="match status" value="1"/>
</dbReference>
<dbReference type="RefSeq" id="WP_344522250.1">
    <property type="nucleotide sequence ID" value="NZ_BAAAUG010000069.1"/>
</dbReference>
<dbReference type="InterPro" id="IPR005107">
    <property type="entry name" value="CO_DH_flav_C"/>
</dbReference>
<proteinExistence type="predicted"/>
<dbReference type="Gene3D" id="3.30.390.50">
    <property type="entry name" value="CO dehydrogenase flavoprotein, C-terminal domain"/>
    <property type="match status" value="1"/>
</dbReference>
<dbReference type="InterPro" id="IPR002346">
    <property type="entry name" value="Mopterin_DH_FAD-bd"/>
</dbReference>
<organism evidence="3 4">
    <name type="scientific">Streptomyces rectiviolaceus</name>
    <dbReference type="NCBI Taxonomy" id="332591"/>
    <lineage>
        <taxon>Bacteria</taxon>
        <taxon>Bacillati</taxon>
        <taxon>Actinomycetota</taxon>
        <taxon>Actinomycetes</taxon>
        <taxon>Kitasatosporales</taxon>
        <taxon>Streptomycetaceae</taxon>
        <taxon>Streptomyces</taxon>
    </lineage>
</organism>
<feature type="domain" description="FAD-binding PCMH-type" evidence="2">
    <location>
        <begin position="1"/>
        <end position="222"/>
    </location>
</feature>
<evidence type="ECO:0000313" key="4">
    <source>
        <dbReference type="Proteomes" id="UP001501637"/>
    </source>
</evidence>
<dbReference type="SMART" id="SM01092">
    <property type="entry name" value="CO_deh_flav_C"/>
    <property type="match status" value="1"/>
</dbReference>
<dbReference type="Gene3D" id="3.30.43.10">
    <property type="entry name" value="Uridine Diphospho-n-acetylenolpyruvylglucosamine Reductase, domain 2"/>
    <property type="match status" value="1"/>
</dbReference>
<keyword evidence="4" id="KW-1185">Reference proteome</keyword>
<dbReference type="PANTHER" id="PTHR42659">
    <property type="entry name" value="XANTHINE DEHYDROGENASE SUBUNIT C-RELATED"/>
    <property type="match status" value="1"/>
</dbReference>
<evidence type="ECO:0000256" key="1">
    <source>
        <dbReference type="ARBA" id="ARBA00023002"/>
    </source>
</evidence>
<dbReference type="InterPro" id="IPR016169">
    <property type="entry name" value="FAD-bd_PCMH_sub2"/>
</dbReference>
<dbReference type="InterPro" id="IPR016167">
    <property type="entry name" value="FAD-bd_PCMH_sub1"/>
</dbReference>
<dbReference type="PANTHER" id="PTHR42659:SF1">
    <property type="entry name" value="OXIDOREDUCTASE"/>
    <property type="match status" value="1"/>
</dbReference>
<name>A0ABP6MGM7_9ACTN</name>
<dbReference type="PROSITE" id="PS51387">
    <property type="entry name" value="FAD_PCMH"/>
    <property type="match status" value="1"/>
</dbReference>
<sequence length="331" mass="35665">MRPISYLRAEDIDGAVRTVTADPDTHFLAGGTTEVDLLRQGVLTPRRLVDINRLQLAGIEALPEGGVRIGALARMSDVAADPAVRERFPLVSRALVLGASAQLRHMASMGGNMLQKVRCGYYRDGESACNKRRPGSGCAALGGISRTHAVLGTSEHCIATHPSDVAVALVALDARIHTRTSGGERVHDIDGFFLEPGDTPDREHPLEHGELITAIELPPLPLARHSSYLKVRDRESYEFALVSVAAAISVESGVISGVRLALGGIGTRPWRARRAEELLLGAPATPENFARAAREELSAARTTAMNAFKPELARRTLVRALETLTRDGDRR</sequence>
<dbReference type="Pfam" id="PF00941">
    <property type="entry name" value="FAD_binding_5"/>
    <property type="match status" value="1"/>
</dbReference>
<evidence type="ECO:0000259" key="2">
    <source>
        <dbReference type="PROSITE" id="PS51387"/>
    </source>
</evidence>
<dbReference type="EMBL" id="BAAAUG010000069">
    <property type="protein sequence ID" value="GAA3112799.1"/>
    <property type="molecule type" value="Genomic_DNA"/>
</dbReference>
<dbReference type="SUPFAM" id="SSF56176">
    <property type="entry name" value="FAD-binding/transporter-associated domain-like"/>
    <property type="match status" value="1"/>
</dbReference>
<dbReference type="InterPro" id="IPR016166">
    <property type="entry name" value="FAD-bd_PCMH"/>
</dbReference>
<dbReference type="Pfam" id="PF03450">
    <property type="entry name" value="CO_deh_flav_C"/>
    <property type="match status" value="1"/>
</dbReference>
<comment type="caution">
    <text evidence="3">The sequence shown here is derived from an EMBL/GenBank/DDBJ whole genome shotgun (WGS) entry which is preliminary data.</text>
</comment>
<dbReference type="Gene3D" id="3.30.465.10">
    <property type="match status" value="2"/>
</dbReference>
<protein>
    <submittedName>
        <fullName evidence="3">Xanthine dehydrogenase family protein subunit M</fullName>
    </submittedName>
</protein>
<dbReference type="InterPro" id="IPR036683">
    <property type="entry name" value="CO_DH_flav_C_dom_sf"/>
</dbReference>
<accession>A0ABP6MGM7</accession>
<evidence type="ECO:0000313" key="3">
    <source>
        <dbReference type="EMBL" id="GAA3112799.1"/>
    </source>
</evidence>